<dbReference type="STRING" id="27835.A0A0N4Y5S4"/>
<dbReference type="WBParaSite" id="NBR_0001137601-mRNA-1">
    <property type="protein sequence ID" value="NBR_0001137601-mRNA-1"/>
    <property type="gene ID" value="NBR_0001137601"/>
</dbReference>
<proteinExistence type="predicted"/>
<keyword evidence="3" id="KW-1185">Reference proteome</keyword>
<dbReference type="InterPro" id="IPR031559">
    <property type="entry name" value="SMG1"/>
</dbReference>
<protein>
    <submittedName>
        <fullName evidence="4">Non-specific serine/threonine protein kinase</fullName>
    </submittedName>
</protein>
<accession>A0A0N4Y5S4</accession>
<name>A0A0N4Y5S4_NIPBR</name>
<dbReference type="GO" id="GO:0004674">
    <property type="term" value="F:protein serine/threonine kinase activity"/>
    <property type="evidence" value="ECO:0007669"/>
    <property type="project" value="InterPro"/>
</dbReference>
<reference evidence="2 3" key="2">
    <citation type="submission" date="2018-11" db="EMBL/GenBank/DDBJ databases">
        <authorList>
            <consortium name="Pathogen Informatics"/>
        </authorList>
    </citation>
    <scope>NUCLEOTIDE SEQUENCE [LARGE SCALE GENOMIC DNA]</scope>
</reference>
<evidence type="ECO:0000313" key="2">
    <source>
        <dbReference type="EMBL" id="VDL74966.1"/>
    </source>
</evidence>
<organism evidence="4">
    <name type="scientific">Nippostrongylus brasiliensis</name>
    <name type="common">Rat hookworm</name>
    <dbReference type="NCBI Taxonomy" id="27835"/>
    <lineage>
        <taxon>Eukaryota</taxon>
        <taxon>Metazoa</taxon>
        <taxon>Ecdysozoa</taxon>
        <taxon>Nematoda</taxon>
        <taxon>Chromadorea</taxon>
        <taxon>Rhabditida</taxon>
        <taxon>Rhabditina</taxon>
        <taxon>Rhabditomorpha</taxon>
        <taxon>Strongyloidea</taxon>
        <taxon>Heligmosomidae</taxon>
        <taxon>Nippostrongylus</taxon>
    </lineage>
</organism>
<dbReference type="AlphaFoldDB" id="A0A0N4Y5S4"/>
<dbReference type="OMA" id="THNERAF"/>
<dbReference type="InterPro" id="IPR050517">
    <property type="entry name" value="DDR_Repair_Kinase"/>
</dbReference>
<evidence type="ECO:0000313" key="4">
    <source>
        <dbReference type="WBParaSite" id="NBR_0001137601-mRNA-1"/>
    </source>
</evidence>
<dbReference type="PANTHER" id="PTHR11139:SF119">
    <property type="entry name" value="SERINE_THREONINE-PROTEIN KINASE SMG1"/>
    <property type="match status" value="1"/>
</dbReference>
<dbReference type="PANTHER" id="PTHR11139">
    <property type="entry name" value="ATAXIA TELANGIECTASIA MUTATED ATM -RELATED"/>
    <property type="match status" value="1"/>
</dbReference>
<dbReference type="GO" id="GO:0005737">
    <property type="term" value="C:cytoplasm"/>
    <property type="evidence" value="ECO:0007669"/>
    <property type="project" value="TreeGrafter"/>
</dbReference>
<keyword evidence="1" id="KW-0732">Signal</keyword>
<dbReference type="GO" id="GO:0000184">
    <property type="term" value="P:nuclear-transcribed mRNA catabolic process, nonsense-mediated decay"/>
    <property type="evidence" value="ECO:0007669"/>
    <property type="project" value="InterPro"/>
</dbReference>
<feature type="signal peptide" evidence="1">
    <location>
        <begin position="1"/>
        <end position="17"/>
    </location>
</feature>
<dbReference type="Proteomes" id="UP000271162">
    <property type="component" value="Unassembled WGS sequence"/>
</dbReference>
<feature type="chain" id="PRO_5043125459" evidence="1">
    <location>
        <begin position="18"/>
        <end position="948"/>
    </location>
</feature>
<sequence length="948" mass="105988">MVTRILAFFSRCTLCSAGWDQLEMGQFRLQSSSFGTDDFTLIMKFLLDRVVPSFQRNQSNDDEWLVDTIETLYAGRIRDDGKSDGEKTSDIAEKWRRALAHVANYCIENRMKTPLGKPMDTFNKLGGELLRLAKEVVSGTSTLPVKTTNHIRPAAILPLRERMGKDEEDSVVPSEPRSISSAEEWWRVRCLLEFVEVFEKLIYYVNNGTMFPIWESAPPIPSQSMAILCWMARSMAELSAEQAVNGLSAWARRVYHIDLPFLAAIAEIAAARYERSLVLLRKCIEDENLSETFRSMLRDIRVDVLSRLRHPIFLDATSCPPEFSLWKETEKADGQIPSGMDAETFTRAEVASMRENVAAMARLVLMTDGGQRLHGRLAALNHIAGSVSVLSDLAASFLVENGDTGDAGERLRLGRQLTLWAERLGCSSPPRLHLPLAKLARKTGNPLVAGIHLHKASSNPVLINNSPVLNSLKVAVQGTKMRVFYNFRPVPVGYLQMWEIASPEQRARSFLTVFATLQGGYEMFCQSCQVLAANVNMDVPSPFEGSNGFINGYSPVGVPYGVPPPAMGILNQTSCAALGEEMSRTCLRLANWLIDTPQLIAAIPPECRQSRLWMRLETAGRDMMGCDMVGSLLAVATEVSPSLAKAHRRLGDWAFHWAESAADAKDKSVFSKNYRGTIGSVSATLRILGLLTKHADFLHDVIDQGLRVTNEHLWKDILPQLFARLSHPIKEVRESLLRLLSRLCFSAPHAVVFQAVAGASSSMLVANDDDVIESTEKDEDESASKERCLMFEGCRVLVSVLEGHYPDLVKDVREWTFVLANLDHEMEKRLEQIRAETEKTVYRILDDLYERTCLREPTTHNERAFVQTYGEKLQAVFEQSRSNRKNAEKSWAPFKHMLGILLQKNSRRGGHSLQMPEISPTLSEAYVPIQRTGGSSPGRANHAVVAYL</sequence>
<dbReference type="GO" id="GO:0031929">
    <property type="term" value="P:TOR signaling"/>
    <property type="evidence" value="ECO:0007669"/>
    <property type="project" value="TreeGrafter"/>
</dbReference>
<gene>
    <name evidence="2" type="ORF">NBR_LOCUS11377</name>
</gene>
<dbReference type="GO" id="GO:0031931">
    <property type="term" value="C:TORC1 complex"/>
    <property type="evidence" value="ECO:0007669"/>
    <property type="project" value="TreeGrafter"/>
</dbReference>
<evidence type="ECO:0000313" key="3">
    <source>
        <dbReference type="Proteomes" id="UP000271162"/>
    </source>
</evidence>
<dbReference type="GO" id="GO:0031932">
    <property type="term" value="C:TORC2 complex"/>
    <property type="evidence" value="ECO:0007669"/>
    <property type="project" value="TreeGrafter"/>
</dbReference>
<dbReference type="Pfam" id="PF15785">
    <property type="entry name" value="SMG1"/>
    <property type="match status" value="1"/>
</dbReference>
<reference evidence="4" key="1">
    <citation type="submission" date="2016-04" db="UniProtKB">
        <authorList>
            <consortium name="WormBaseParasite"/>
        </authorList>
    </citation>
    <scope>IDENTIFICATION</scope>
</reference>
<dbReference type="EMBL" id="UYSL01020513">
    <property type="protein sequence ID" value="VDL74966.1"/>
    <property type="molecule type" value="Genomic_DNA"/>
</dbReference>
<dbReference type="GO" id="GO:0005634">
    <property type="term" value="C:nucleus"/>
    <property type="evidence" value="ECO:0007669"/>
    <property type="project" value="TreeGrafter"/>
</dbReference>
<dbReference type="GO" id="GO:0016242">
    <property type="term" value="P:negative regulation of macroautophagy"/>
    <property type="evidence" value="ECO:0007669"/>
    <property type="project" value="TreeGrafter"/>
</dbReference>
<evidence type="ECO:0000256" key="1">
    <source>
        <dbReference type="SAM" id="SignalP"/>
    </source>
</evidence>